<sequence length="61" mass="6806">MTMIMTRSVPLPARLQRFRQRQLETFTGDRVATVRTAIGTSGNLQESLDLGPTQSRPSRSS</sequence>
<gene>
    <name evidence="2" type="ORF">N7458_010199</name>
</gene>
<dbReference type="Proteomes" id="UP001213681">
    <property type="component" value="Unassembled WGS sequence"/>
</dbReference>
<dbReference type="AlphaFoldDB" id="A0AAD6BYI4"/>
<evidence type="ECO:0000313" key="3">
    <source>
        <dbReference type="Proteomes" id="UP001213681"/>
    </source>
</evidence>
<accession>A0AAD6BYI4</accession>
<dbReference type="RefSeq" id="XP_056762430.1">
    <property type="nucleotide sequence ID" value="XM_056913581.1"/>
</dbReference>
<protein>
    <submittedName>
        <fullName evidence="2">Uncharacterized protein</fullName>
    </submittedName>
</protein>
<proteinExistence type="predicted"/>
<comment type="caution">
    <text evidence="2">The sequence shown here is derived from an EMBL/GenBank/DDBJ whole genome shotgun (WGS) entry which is preliminary data.</text>
</comment>
<feature type="region of interest" description="Disordered" evidence="1">
    <location>
        <begin position="38"/>
        <end position="61"/>
    </location>
</feature>
<reference evidence="2" key="1">
    <citation type="submission" date="2022-12" db="EMBL/GenBank/DDBJ databases">
        <authorList>
            <person name="Petersen C."/>
        </authorList>
    </citation>
    <scope>NUCLEOTIDE SEQUENCE</scope>
    <source>
        <strain evidence="2">IBT 16125</strain>
    </source>
</reference>
<evidence type="ECO:0000256" key="1">
    <source>
        <dbReference type="SAM" id="MobiDB-lite"/>
    </source>
</evidence>
<evidence type="ECO:0000313" key="2">
    <source>
        <dbReference type="EMBL" id="KAJ5439201.1"/>
    </source>
</evidence>
<keyword evidence="3" id="KW-1185">Reference proteome</keyword>
<dbReference type="EMBL" id="JAPVEA010000008">
    <property type="protein sequence ID" value="KAJ5439201.1"/>
    <property type="molecule type" value="Genomic_DNA"/>
</dbReference>
<reference evidence="2" key="2">
    <citation type="journal article" date="2023" name="IMA Fungus">
        <title>Comparative genomic study of the Penicillium genus elucidates a diverse pangenome and 15 lateral gene transfer events.</title>
        <authorList>
            <person name="Petersen C."/>
            <person name="Sorensen T."/>
            <person name="Nielsen M.R."/>
            <person name="Sondergaard T.E."/>
            <person name="Sorensen J.L."/>
            <person name="Fitzpatrick D.A."/>
            <person name="Frisvad J.C."/>
            <person name="Nielsen K.L."/>
        </authorList>
    </citation>
    <scope>NUCLEOTIDE SEQUENCE</scope>
    <source>
        <strain evidence="2">IBT 16125</strain>
    </source>
</reference>
<dbReference type="GeneID" id="81603824"/>
<name>A0AAD6BYI4_9EURO</name>
<organism evidence="2 3">
    <name type="scientific">Penicillium daleae</name>
    <dbReference type="NCBI Taxonomy" id="63821"/>
    <lineage>
        <taxon>Eukaryota</taxon>
        <taxon>Fungi</taxon>
        <taxon>Dikarya</taxon>
        <taxon>Ascomycota</taxon>
        <taxon>Pezizomycotina</taxon>
        <taxon>Eurotiomycetes</taxon>
        <taxon>Eurotiomycetidae</taxon>
        <taxon>Eurotiales</taxon>
        <taxon>Aspergillaceae</taxon>
        <taxon>Penicillium</taxon>
    </lineage>
</organism>